<accession>A0ACB8YYT0</accession>
<comment type="caution">
    <text evidence="1">The sequence shown here is derived from an EMBL/GenBank/DDBJ whole genome shotgun (WGS) entry which is preliminary data.</text>
</comment>
<evidence type="ECO:0000313" key="1">
    <source>
        <dbReference type="EMBL" id="KAI3690376.1"/>
    </source>
</evidence>
<gene>
    <name evidence="1" type="ORF">L2E82_48400</name>
</gene>
<proteinExistence type="predicted"/>
<organism evidence="1 2">
    <name type="scientific">Cichorium intybus</name>
    <name type="common">Chicory</name>
    <dbReference type="NCBI Taxonomy" id="13427"/>
    <lineage>
        <taxon>Eukaryota</taxon>
        <taxon>Viridiplantae</taxon>
        <taxon>Streptophyta</taxon>
        <taxon>Embryophyta</taxon>
        <taxon>Tracheophyta</taxon>
        <taxon>Spermatophyta</taxon>
        <taxon>Magnoliopsida</taxon>
        <taxon>eudicotyledons</taxon>
        <taxon>Gunneridae</taxon>
        <taxon>Pentapetalae</taxon>
        <taxon>asterids</taxon>
        <taxon>campanulids</taxon>
        <taxon>Asterales</taxon>
        <taxon>Asteraceae</taxon>
        <taxon>Cichorioideae</taxon>
        <taxon>Cichorieae</taxon>
        <taxon>Cichoriinae</taxon>
        <taxon>Cichorium</taxon>
    </lineage>
</organism>
<keyword evidence="2" id="KW-1185">Reference proteome</keyword>
<dbReference type="Proteomes" id="UP001055811">
    <property type="component" value="Linkage Group LG09"/>
</dbReference>
<evidence type="ECO:0000313" key="2">
    <source>
        <dbReference type="Proteomes" id="UP001055811"/>
    </source>
</evidence>
<dbReference type="EMBL" id="CM042017">
    <property type="protein sequence ID" value="KAI3690376.1"/>
    <property type="molecule type" value="Genomic_DNA"/>
</dbReference>
<reference evidence="2" key="1">
    <citation type="journal article" date="2022" name="Mol. Ecol. Resour.">
        <title>The genomes of chicory, endive, great burdock and yacon provide insights into Asteraceae palaeo-polyploidization history and plant inulin production.</title>
        <authorList>
            <person name="Fan W."/>
            <person name="Wang S."/>
            <person name="Wang H."/>
            <person name="Wang A."/>
            <person name="Jiang F."/>
            <person name="Liu H."/>
            <person name="Zhao H."/>
            <person name="Xu D."/>
            <person name="Zhang Y."/>
        </authorList>
    </citation>
    <scope>NUCLEOTIDE SEQUENCE [LARGE SCALE GENOMIC DNA]</scope>
    <source>
        <strain evidence="2">cv. Punajuju</strain>
    </source>
</reference>
<sequence length="417" mass="47013">MILQTNLIEVTKVSQLKTISSSQNPKTRHRHGCFCVQSSTVRLTLHRPNRKLLQPVKNPTKKLISTTASTTTSSDILRLLDCLRLPVPDAVYISLIKEITHFRDPDEAILLHAHLTRNRHNQPRLPLLNYTLIMFVSCGCIQNARQVFDEMTKRDFNSWAIMLAGYADNDDYDEVIKLFTNSELQYLIYISTKFPVSWVLVCVLKACVNTLNLDLGKQIHGWLLKSGYSNDLFVGSSLINLYGKIGCSKHGDLVFDQISHSSVVIWTAKITKTCKEERFHEVLDVFNQMGKEGIRKNSFTISSVLSACSKISDDGNCGEQVHANAIKLGLASKSYVQSGLVNMYGKLGLINDAKRVFDMNEGRRNNACWNSMFTSFIQNGCHVEAIKFLYQMKAAGVVPDELWLNKLRSLCGSIEIK</sequence>
<protein>
    <submittedName>
        <fullName evidence="1">Uncharacterized protein</fullName>
    </submittedName>
</protein>
<reference evidence="1 2" key="2">
    <citation type="journal article" date="2022" name="Mol. Ecol. Resour.">
        <title>The genomes of chicory, endive, great burdock and yacon provide insights into Asteraceae paleo-polyploidization history and plant inulin production.</title>
        <authorList>
            <person name="Fan W."/>
            <person name="Wang S."/>
            <person name="Wang H."/>
            <person name="Wang A."/>
            <person name="Jiang F."/>
            <person name="Liu H."/>
            <person name="Zhao H."/>
            <person name="Xu D."/>
            <person name="Zhang Y."/>
        </authorList>
    </citation>
    <scope>NUCLEOTIDE SEQUENCE [LARGE SCALE GENOMIC DNA]</scope>
    <source>
        <strain evidence="2">cv. Punajuju</strain>
        <tissue evidence="1">Leaves</tissue>
    </source>
</reference>
<name>A0ACB8YYT0_CICIN</name>